<evidence type="ECO:0000313" key="2">
    <source>
        <dbReference type="EMBL" id="KTS13007.1"/>
    </source>
</evidence>
<gene>
    <name evidence="2" type="ORF">RSA3_06590</name>
</gene>
<keyword evidence="1" id="KW-0812">Transmembrane</keyword>
<keyword evidence="1" id="KW-1133">Transmembrane helix</keyword>
<protein>
    <submittedName>
        <fullName evidence="2">Sortase</fullName>
    </submittedName>
</protein>
<feature type="transmembrane region" description="Helical" evidence="1">
    <location>
        <begin position="6"/>
        <end position="28"/>
    </location>
</feature>
<comment type="caution">
    <text evidence="2">The sequence shown here is derived from an EMBL/GenBank/DDBJ whole genome shotgun (WGS) entry which is preliminary data.</text>
</comment>
<proteinExistence type="predicted"/>
<feature type="non-terminal residue" evidence="2">
    <location>
        <position position="66"/>
    </location>
</feature>
<name>A0A147F9D5_MICTE</name>
<dbReference type="Proteomes" id="UP000072189">
    <property type="component" value="Unassembled WGS sequence"/>
</dbReference>
<evidence type="ECO:0000256" key="1">
    <source>
        <dbReference type="SAM" id="Phobius"/>
    </source>
</evidence>
<reference evidence="2 3" key="1">
    <citation type="journal article" date="2016" name="Front. Microbiol.">
        <title>Genomic Resource of Rice Seed Associated Bacteria.</title>
        <authorList>
            <person name="Midha S."/>
            <person name="Bansal K."/>
            <person name="Sharma S."/>
            <person name="Kumar N."/>
            <person name="Patil P.P."/>
            <person name="Chaudhry V."/>
            <person name="Patil P.B."/>
        </authorList>
    </citation>
    <scope>NUCLEOTIDE SEQUENCE [LARGE SCALE GENOMIC DNA]</scope>
    <source>
        <strain evidence="2 3">RSA3</strain>
    </source>
</reference>
<dbReference type="EMBL" id="LDRV01000037">
    <property type="protein sequence ID" value="KTS13007.1"/>
    <property type="molecule type" value="Genomic_DNA"/>
</dbReference>
<sequence>MSVIGVFGDLLLTAGVLVLLFVAWQLWIGDAIIGAQYKNEASSLTDKWATETPAPAPSPTASSSGA</sequence>
<keyword evidence="1" id="KW-0472">Membrane</keyword>
<organism evidence="2 3">
    <name type="scientific">Microbacterium testaceum</name>
    <name type="common">Aureobacterium testaceum</name>
    <name type="synonym">Brevibacterium testaceum</name>
    <dbReference type="NCBI Taxonomy" id="2033"/>
    <lineage>
        <taxon>Bacteria</taxon>
        <taxon>Bacillati</taxon>
        <taxon>Actinomycetota</taxon>
        <taxon>Actinomycetes</taxon>
        <taxon>Micrococcales</taxon>
        <taxon>Microbacteriaceae</taxon>
        <taxon>Microbacterium</taxon>
    </lineage>
</organism>
<evidence type="ECO:0000313" key="3">
    <source>
        <dbReference type="Proteomes" id="UP000072189"/>
    </source>
</evidence>
<dbReference type="AlphaFoldDB" id="A0A147F9D5"/>
<accession>A0A147F9D5</accession>